<dbReference type="EMBL" id="MSFO01000011">
    <property type="protein sequence ID" value="PLB43278.1"/>
    <property type="molecule type" value="Genomic_DNA"/>
</dbReference>
<dbReference type="PANTHER" id="PTHR39426:SF1">
    <property type="entry name" value="HOMOLOGY TO DEATH-ON-CURING PROTEIN OF PHAGE P1"/>
    <property type="match status" value="1"/>
</dbReference>
<comment type="caution">
    <text evidence="2">The sequence shown here is derived from an EMBL/GenBank/DDBJ whole genome shotgun (WGS) entry which is preliminary data.</text>
</comment>
<dbReference type="PANTHER" id="PTHR39426">
    <property type="entry name" value="HOMOLOGY TO DEATH-ON-CURING PROTEIN OF PHAGE P1"/>
    <property type="match status" value="1"/>
</dbReference>
<accession>A0A2I2FRL2</accession>
<dbReference type="OrthoDB" id="3049701at2759"/>
<proteinExistence type="predicted"/>
<name>A0A2I2FRL2_9EURO</name>
<sequence length="150" mass="16954">MATIWFLTRRQIERLHMKSIAPNTLPTQPNLLESAIHSPMNMKHYGQVVDVLELAAHLASRIMKNHAYLDGNKRTALVAADMFLSINGHQLQKEPFADDAHNKGLADAHVAVVTNKWTTQQLSEYYKSVATPLIELTPEIMEFKKAATEY</sequence>
<dbReference type="InterPro" id="IPR036597">
    <property type="entry name" value="Fido-like_dom_sf"/>
</dbReference>
<protein>
    <submittedName>
        <fullName evidence="2">DOC family protein</fullName>
    </submittedName>
</protein>
<dbReference type="NCBIfam" id="TIGR01550">
    <property type="entry name" value="DOC_P1"/>
    <property type="match status" value="1"/>
</dbReference>
<dbReference type="STRING" id="1392250.A0A2I2FRL2"/>
<keyword evidence="3" id="KW-1185">Reference proteome</keyword>
<organism evidence="2 3">
    <name type="scientific">Aspergillus steynii IBT 23096</name>
    <dbReference type="NCBI Taxonomy" id="1392250"/>
    <lineage>
        <taxon>Eukaryota</taxon>
        <taxon>Fungi</taxon>
        <taxon>Dikarya</taxon>
        <taxon>Ascomycota</taxon>
        <taxon>Pezizomycotina</taxon>
        <taxon>Eurotiomycetes</taxon>
        <taxon>Eurotiomycetidae</taxon>
        <taxon>Eurotiales</taxon>
        <taxon>Aspergillaceae</taxon>
        <taxon>Aspergillus</taxon>
        <taxon>Aspergillus subgen. Circumdati</taxon>
    </lineage>
</organism>
<evidence type="ECO:0000313" key="2">
    <source>
        <dbReference type="EMBL" id="PLB43278.1"/>
    </source>
</evidence>
<gene>
    <name evidence="2" type="ORF">P170DRAFT_481228</name>
</gene>
<dbReference type="GeneID" id="36561542"/>
<dbReference type="RefSeq" id="XP_024698580.1">
    <property type="nucleotide sequence ID" value="XM_024853844.1"/>
</dbReference>
<dbReference type="SUPFAM" id="SSF140931">
    <property type="entry name" value="Fic-like"/>
    <property type="match status" value="1"/>
</dbReference>
<evidence type="ECO:0000259" key="1">
    <source>
        <dbReference type="PROSITE" id="PS51459"/>
    </source>
</evidence>
<reference evidence="2 3" key="1">
    <citation type="submission" date="2016-12" db="EMBL/GenBank/DDBJ databases">
        <title>The genomes of Aspergillus section Nigri reveals drivers in fungal speciation.</title>
        <authorList>
            <consortium name="DOE Joint Genome Institute"/>
            <person name="Vesth T.C."/>
            <person name="Nybo J."/>
            <person name="Theobald S."/>
            <person name="Brandl J."/>
            <person name="Frisvad J.C."/>
            <person name="Nielsen K.F."/>
            <person name="Lyhne E.K."/>
            <person name="Kogle M.E."/>
            <person name="Kuo A."/>
            <person name="Riley R."/>
            <person name="Clum A."/>
            <person name="Nolan M."/>
            <person name="Lipzen A."/>
            <person name="Salamov A."/>
            <person name="Henrissat B."/>
            <person name="Wiebenga A."/>
            <person name="De Vries R.P."/>
            <person name="Grigoriev I.V."/>
            <person name="Mortensen U.H."/>
            <person name="Andersen M.R."/>
            <person name="Baker S.E."/>
        </authorList>
    </citation>
    <scope>NUCLEOTIDE SEQUENCE [LARGE SCALE GENOMIC DNA]</scope>
    <source>
        <strain evidence="2 3">IBT 23096</strain>
    </source>
</reference>
<dbReference type="PROSITE" id="PS51459">
    <property type="entry name" value="FIDO"/>
    <property type="match status" value="1"/>
</dbReference>
<dbReference type="Proteomes" id="UP000234275">
    <property type="component" value="Unassembled WGS sequence"/>
</dbReference>
<dbReference type="AlphaFoldDB" id="A0A2I2FRL2"/>
<evidence type="ECO:0000313" key="3">
    <source>
        <dbReference type="Proteomes" id="UP000234275"/>
    </source>
</evidence>
<dbReference type="InterPro" id="IPR003812">
    <property type="entry name" value="Fido"/>
</dbReference>
<dbReference type="Pfam" id="PF02661">
    <property type="entry name" value="Fic"/>
    <property type="match status" value="1"/>
</dbReference>
<dbReference type="InterPro" id="IPR006440">
    <property type="entry name" value="Doc"/>
</dbReference>
<feature type="domain" description="Fido" evidence="1">
    <location>
        <begin position="7"/>
        <end position="128"/>
    </location>
</feature>
<dbReference type="Gene3D" id="1.20.120.1870">
    <property type="entry name" value="Fic/DOC protein, Fido domain"/>
    <property type="match status" value="1"/>
</dbReference>
<dbReference type="InterPro" id="IPR053737">
    <property type="entry name" value="Type_II_TA_Toxin"/>
</dbReference>
<dbReference type="GO" id="GO:0016301">
    <property type="term" value="F:kinase activity"/>
    <property type="evidence" value="ECO:0007669"/>
    <property type="project" value="InterPro"/>
</dbReference>
<dbReference type="VEuPathDB" id="FungiDB:P170DRAFT_481228"/>